<gene>
    <name evidence="1" type="ORF">HNR21_002643</name>
</gene>
<keyword evidence="2" id="KW-1185">Reference proteome</keyword>
<dbReference type="AlphaFoldDB" id="A0A7W3MXM3"/>
<comment type="caution">
    <text evidence="1">The sequence shown here is derived from an EMBL/GenBank/DDBJ whole genome shotgun (WGS) entry which is preliminary data.</text>
</comment>
<organism evidence="1 2">
    <name type="scientific">Thermomonospora cellulosilytica</name>
    <dbReference type="NCBI Taxonomy" id="1411118"/>
    <lineage>
        <taxon>Bacteria</taxon>
        <taxon>Bacillati</taxon>
        <taxon>Actinomycetota</taxon>
        <taxon>Actinomycetes</taxon>
        <taxon>Streptosporangiales</taxon>
        <taxon>Thermomonosporaceae</taxon>
        <taxon>Thermomonospora</taxon>
    </lineage>
</organism>
<dbReference type="Pfam" id="PF10065">
    <property type="entry name" value="DUF2303"/>
    <property type="match status" value="1"/>
</dbReference>
<dbReference type="InterPro" id="IPR019276">
    <property type="entry name" value="DUF2303"/>
</dbReference>
<evidence type="ECO:0000313" key="1">
    <source>
        <dbReference type="EMBL" id="MBA9003761.1"/>
    </source>
</evidence>
<reference evidence="1 2" key="1">
    <citation type="submission" date="2020-08" db="EMBL/GenBank/DDBJ databases">
        <title>Sequencing the genomes of 1000 actinobacteria strains.</title>
        <authorList>
            <person name="Klenk H.-P."/>
        </authorList>
    </citation>
    <scope>NUCLEOTIDE SEQUENCE [LARGE SCALE GENOMIC DNA]</scope>
    <source>
        <strain evidence="1 2">DSM 45823</strain>
    </source>
</reference>
<proteinExistence type="predicted"/>
<evidence type="ECO:0000313" key="2">
    <source>
        <dbReference type="Proteomes" id="UP000539313"/>
    </source>
</evidence>
<name>A0A7W3MXM3_9ACTN</name>
<dbReference type="Proteomes" id="UP000539313">
    <property type="component" value="Unassembled WGS sequence"/>
</dbReference>
<dbReference type="EMBL" id="JACJII010000001">
    <property type="protein sequence ID" value="MBA9003761.1"/>
    <property type="molecule type" value="Genomic_DNA"/>
</dbReference>
<protein>
    <submittedName>
        <fullName evidence="1">Uncharacterized protein YfdQ (DUF2303 family)</fullName>
    </submittedName>
</protein>
<sequence length="286" mass="31415">MTMRTNPLNPTTSPPVQVPRTEADAIIETAILSAEPAELEPGKVYAVATTAGVEKIDLTGNEYRDTPKRKTGTVQVRDVDSFGLYWDKHADLDVAEIYADIDRDQITAVIDAHGTNEPGWRQHRLVYTVRRTDAWNTWLAADGRLMGQTEFAELLEARLPDIAAPDGADLLELAQTFEATTNAAFKSGSLLANGERQLVYTESIEASGGRGKQITIPKQIVIVLSPYEGSAPVTLTARFRYRITDGHLRLGYVLDRPAEALAAAFEDIVAKVEERTEHTIMRGVPA</sequence>
<accession>A0A7W3MXM3</accession>